<name>A0ABY5SMT7_9MICO</name>
<dbReference type="Gene3D" id="3.90.550.10">
    <property type="entry name" value="Spore Coat Polysaccharide Biosynthesis Protein SpsA, Chain A"/>
    <property type="match status" value="1"/>
</dbReference>
<evidence type="ECO:0000313" key="2">
    <source>
        <dbReference type="EMBL" id="UVI35782.1"/>
    </source>
</evidence>
<dbReference type="InterPro" id="IPR001173">
    <property type="entry name" value="Glyco_trans_2-like"/>
</dbReference>
<gene>
    <name evidence="2" type="ORF">L1F31_16955</name>
</gene>
<feature type="domain" description="Glycosyltransferase 2-like" evidence="1">
    <location>
        <begin position="7"/>
        <end position="126"/>
    </location>
</feature>
<protein>
    <submittedName>
        <fullName evidence="2">Glycosyltransferase family 2 protein</fullName>
    </submittedName>
</protein>
<evidence type="ECO:0000259" key="1">
    <source>
        <dbReference type="Pfam" id="PF00535"/>
    </source>
</evidence>
<dbReference type="SUPFAM" id="SSF53448">
    <property type="entry name" value="Nucleotide-diphospho-sugar transferases"/>
    <property type="match status" value="1"/>
</dbReference>
<proteinExistence type="predicted"/>
<keyword evidence="3" id="KW-1185">Reference proteome</keyword>
<dbReference type="Pfam" id="PF00535">
    <property type="entry name" value="Glycos_transf_2"/>
    <property type="match status" value="1"/>
</dbReference>
<dbReference type="InterPro" id="IPR029044">
    <property type="entry name" value="Nucleotide-diphossugar_trans"/>
</dbReference>
<dbReference type="CDD" id="cd00761">
    <property type="entry name" value="Glyco_tranf_GTA_type"/>
    <property type="match status" value="1"/>
</dbReference>
<dbReference type="PANTHER" id="PTHR22916:SF3">
    <property type="entry name" value="UDP-GLCNAC:BETAGAL BETA-1,3-N-ACETYLGLUCOSAMINYLTRANSFERASE-LIKE PROTEIN 1"/>
    <property type="match status" value="1"/>
</dbReference>
<organism evidence="2 3">
    <name type="scientific">Brevibacterium spongiae</name>
    <dbReference type="NCBI Taxonomy" id="2909672"/>
    <lineage>
        <taxon>Bacteria</taxon>
        <taxon>Bacillati</taxon>
        <taxon>Actinomycetota</taxon>
        <taxon>Actinomycetes</taxon>
        <taxon>Micrococcales</taxon>
        <taxon>Brevibacteriaceae</taxon>
        <taxon>Brevibacterium</taxon>
    </lineage>
</organism>
<dbReference type="EMBL" id="CP093443">
    <property type="protein sequence ID" value="UVI35782.1"/>
    <property type="molecule type" value="Genomic_DNA"/>
</dbReference>
<sequence length="351" mass="38546">MSNELISVIVPVYNGQRYLADCLRSVLRQCHEELELIVVDDGSTDSTPAIIEGFAMADDRVVRLLADHGGASRARNAALDIARGEWVMFVDADDEMLSPCLLTAVAGVDCSGVDVVTFETTGDPLDLAEARDRALVPRHMCASERVRSSRPRRVLDPDYLVPRIADESLNTVWNKAYRRRTLMRSGARFPVGISLGEDLLFNLAVARGAVSAVHLPLLGYYYRRDNSASVTRQFHPGKHEELMGVNDALQEFASELGSARLRAAAGYIRAKNAVSSTRDLHHLECPFTLRKKLSTARGYRDSAPHVSVGGLGTVQQTFGTAYNLVGHRSLFALTWLLAAQGLRRRAAVRSA</sequence>
<accession>A0ABY5SMT7</accession>
<evidence type="ECO:0000313" key="3">
    <source>
        <dbReference type="Proteomes" id="UP001064879"/>
    </source>
</evidence>
<dbReference type="PANTHER" id="PTHR22916">
    <property type="entry name" value="GLYCOSYLTRANSFERASE"/>
    <property type="match status" value="1"/>
</dbReference>
<dbReference type="Proteomes" id="UP001064879">
    <property type="component" value="Chromosome"/>
</dbReference>
<reference evidence="2" key="1">
    <citation type="submission" date="2022-03" db="EMBL/GenBank/DDBJ databases">
        <title>Brevibacterium spongiae sp. nov., isolated from marine sponge.</title>
        <authorList>
            <person name="Li Z."/>
            <person name="Zhang M."/>
        </authorList>
    </citation>
    <scope>NUCLEOTIDE SEQUENCE</scope>
    <source>
        <strain evidence="2">WHS-Z9</strain>
    </source>
</reference>
<dbReference type="RefSeq" id="WP_265418399.1">
    <property type="nucleotide sequence ID" value="NZ_CP093443.1"/>
</dbReference>